<dbReference type="GO" id="GO:0001653">
    <property type="term" value="F:peptide receptor activity"/>
    <property type="evidence" value="ECO:0007669"/>
    <property type="project" value="TreeGrafter"/>
</dbReference>
<dbReference type="Gene3D" id="3.30.70.1230">
    <property type="entry name" value="Nucleotide cyclase"/>
    <property type="match status" value="1"/>
</dbReference>
<keyword evidence="10" id="KW-1185">Reference proteome</keyword>
<dbReference type="EMBL" id="JAEAOA010000394">
    <property type="protein sequence ID" value="KAK3576734.1"/>
    <property type="molecule type" value="Genomic_DNA"/>
</dbReference>
<dbReference type="GO" id="GO:0000166">
    <property type="term" value="F:nucleotide binding"/>
    <property type="evidence" value="ECO:0007669"/>
    <property type="project" value="UniProtKB-KW"/>
</dbReference>
<feature type="region of interest" description="Disordered" evidence="7">
    <location>
        <begin position="66"/>
        <end position="93"/>
    </location>
</feature>
<feature type="domain" description="Guanylate cyclase" evidence="8">
    <location>
        <begin position="3"/>
        <end position="45"/>
    </location>
</feature>
<dbReference type="GO" id="GO:0004383">
    <property type="term" value="F:guanylate cyclase activity"/>
    <property type="evidence" value="ECO:0007669"/>
    <property type="project" value="TreeGrafter"/>
</dbReference>
<dbReference type="GO" id="GO:0004016">
    <property type="term" value="F:adenylate cyclase activity"/>
    <property type="evidence" value="ECO:0007669"/>
    <property type="project" value="TreeGrafter"/>
</dbReference>
<reference evidence="9" key="1">
    <citation type="journal article" date="2021" name="Genome Biol. Evol.">
        <title>A High-Quality Reference Genome for a Parasitic Bivalve with Doubly Uniparental Inheritance (Bivalvia: Unionida).</title>
        <authorList>
            <person name="Smith C.H."/>
        </authorList>
    </citation>
    <scope>NUCLEOTIDE SEQUENCE</scope>
    <source>
        <strain evidence="9">CHS0354</strain>
    </source>
</reference>
<evidence type="ECO:0000256" key="3">
    <source>
        <dbReference type="ARBA" id="ARBA00022741"/>
    </source>
</evidence>
<evidence type="ECO:0000313" key="10">
    <source>
        <dbReference type="Proteomes" id="UP001195483"/>
    </source>
</evidence>
<reference evidence="9" key="3">
    <citation type="submission" date="2023-05" db="EMBL/GenBank/DDBJ databases">
        <authorList>
            <person name="Smith C.H."/>
        </authorList>
    </citation>
    <scope>NUCLEOTIDE SEQUENCE</scope>
    <source>
        <strain evidence="9">CHS0354</strain>
        <tissue evidence="9">Mantle</tissue>
    </source>
</reference>
<accession>A0AAE0VG18</accession>
<keyword evidence="4" id="KW-1133">Transmembrane helix</keyword>
<sequence length="118" mass="13263">MNALKIHVSKMTKEKLDVAGKYKFSCRGQIEIKGKGIMETFWLEGRYDMGEANESMVCRFEPKRKKTGSIKLDKSTSSVSKKDEQPESDAAAATTKALLEEMLQTIYDEKVVHSQIGV</sequence>
<evidence type="ECO:0000313" key="9">
    <source>
        <dbReference type="EMBL" id="KAK3576734.1"/>
    </source>
</evidence>
<dbReference type="InterPro" id="IPR029787">
    <property type="entry name" value="Nucleotide_cyclase"/>
</dbReference>
<name>A0AAE0VG18_9BIVA</name>
<evidence type="ECO:0000259" key="8">
    <source>
        <dbReference type="Pfam" id="PF00211"/>
    </source>
</evidence>
<dbReference type="Proteomes" id="UP001195483">
    <property type="component" value="Unassembled WGS sequence"/>
</dbReference>
<keyword evidence="6" id="KW-0456">Lyase</keyword>
<keyword evidence="2" id="KW-0812">Transmembrane</keyword>
<keyword evidence="3" id="KW-0547">Nucleotide-binding</keyword>
<organism evidence="9 10">
    <name type="scientific">Potamilus streckersoni</name>
    <dbReference type="NCBI Taxonomy" id="2493646"/>
    <lineage>
        <taxon>Eukaryota</taxon>
        <taxon>Metazoa</taxon>
        <taxon>Spiralia</taxon>
        <taxon>Lophotrochozoa</taxon>
        <taxon>Mollusca</taxon>
        <taxon>Bivalvia</taxon>
        <taxon>Autobranchia</taxon>
        <taxon>Heteroconchia</taxon>
        <taxon>Palaeoheterodonta</taxon>
        <taxon>Unionida</taxon>
        <taxon>Unionoidea</taxon>
        <taxon>Unionidae</taxon>
        <taxon>Ambleminae</taxon>
        <taxon>Lampsilini</taxon>
        <taxon>Potamilus</taxon>
    </lineage>
</organism>
<dbReference type="PANTHER" id="PTHR11920:SF335">
    <property type="entry name" value="GUANYLATE CYCLASE"/>
    <property type="match status" value="1"/>
</dbReference>
<dbReference type="GO" id="GO:0005886">
    <property type="term" value="C:plasma membrane"/>
    <property type="evidence" value="ECO:0007669"/>
    <property type="project" value="TreeGrafter"/>
</dbReference>
<evidence type="ECO:0000256" key="5">
    <source>
        <dbReference type="ARBA" id="ARBA00023136"/>
    </source>
</evidence>
<comment type="subcellular location">
    <subcellularLocation>
        <location evidence="1">Membrane</location>
    </subcellularLocation>
</comment>
<evidence type="ECO:0000256" key="6">
    <source>
        <dbReference type="ARBA" id="ARBA00023239"/>
    </source>
</evidence>
<dbReference type="PANTHER" id="PTHR11920">
    <property type="entry name" value="GUANYLYL CYCLASE"/>
    <property type="match status" value="1"/>
</dbReference>
<gene>
    <name evidence="9" type="ORF">CHS0354_005571</name>
</gene>
<protein>
    <recommendedName>
        <fullName evidence="8">Guanylate cyclase domain-containing protein</fullName>
    </recommendedName>
</protein>
<dbReference type="InterPro" id="IPR001054">
    <property type="entry name" value="A/G_cyclase"/>
</dbReference>
<reference evidence="9" key="2">
    <citation type="journal article" date="2021" name="Genome Biol. Evol.">
        <title>Developing a high-quality reference genome for a parasitic bivalve with doubly uniparental inheritance (Bivalvia: Unionida).</title>
        <authorList>
            <person name="Smith C.H."/>
        </authorList>
    </citation>
    <scope>NUCLEOTIDE SEQUENCE</scope>
    <source>
        <strain evidence="9">CHS0354</strain>
        <tissue evidence="9">Mantle</tissue>
    </source>
</reference>
<dbReference type="InterPro" id="IPR050401">
    <property type="entry name" value="Cyclic_nucleotide_synthase"/>
</dbReference>
<dbReference type="GO" id="GO:0007168">
    <property type="term" value="P:receptor guanylyl cyclase signaling pathway"/>
    <property type="evidence" value="ECO:0007669"/>
    <property type="project" value="TreeGrafter"/>
</dbReference>
<evidence type="ECO:0000256" key="7">
    <source>
        <dbReference type="SAM" id="MobiDB-lite"/>
    </source>
</evidence>
<evidence type="ECO:0000256" key="1">
    <source>
        <dbReference type="ARBA" id="ARBA00004370"/>
    </source>
</evidence>
<dbReference type="Pfam" id="PF00211">
    <property type="entry name" value="Guanylate_cyc"/>
    <property type="match status" value="1"/>
</dbReference>
<dbReference type="GO" id="GO:0035556">
    <property type="term" value="P:intracellular signal transduction"/>
    <property type="evidence" value="ECO:0007669"/>
    <property type="project" value="InterPro"/>
</dbReference>
<proteinExistence type="predicted"/>
<keyword evidence="5" id="KW-0472">Membrane</keyword>
<comment type="caution">
    <text evidence="9">The sequence shown here is derived from an EMBL/GenBank/DDBJ whole genome shotgun (WGS) entry which is preliminary data.</text>
</comment>
<evidence type="ECO:0000256" key="2">
    <source>
        <dbReference type="ARBA" id="ARBA00022692"/>
    </source>
</evidence>
<evidence type="ECO:0000256" key="4">
    <source>
        <dbReference type="ARBA" id="ARBA00022989"/>
    </source>
</evidence>
<dbReference type="SUPFAM" id="SSF55073">
    <property type="entry name" value="Nucleotide cyclase"/>
    <property type="match status" value="1"/>
</dbReference>
<dbReference type="AlphaFoldDB" id="A0AAE0VG18"/>